<sequence length="372" mass="42781">MNKIGVIKNSFSGFSLEEKLQITELGKNRGVINLIKLFMIKIVGGDETWSTKGTDDLVHIWDKMKSHEKYKVQMNNVFSFSMLGFVELLSYRGIFKELVNFSAELDNDLKVHIQSSKAFKGTSKTTQNELLECMLDVYHEDVRKEIENYPFVAVIADETTDVACVKKDLENFERAIQGIREQIDSIINNIQGATGEPIRKKARIKENSRKREASEICDAVLLQIKTRFNFSGHLVASNLFMSEKFSVYKNMLKNELQVLYQRDELGTTSEAVPMSLLLNEEGLNCTFQKTFILLSILISIPMSTSEAERCFSMLKRIKTFHRNTMKEEKLSALGMLSAEKHFVNGIENFKNKIIANFATKKERRMDFIYRKL</sequence>
<dbReference type="EMBL" id="OV651821">
    <property type="protein sequence ID" value="CAH1115787.1"/>
    <property type="molecule type" value="Genomic_DNA"/>
</dbReference>
<dbReference type="InterPro" id="IPR008906">
    <property type="entry name" value="HATC_C_dom"/>
</dbReference>
<dbReference type="AlphaFoldDB" id="A0A9P0D7U7"/>
<feature type="domain" description="HAT C-terminal dimerisation" evidence="2">
    <location>
        <begin position="286"/>
        <end position="333"/>
    </location>
</feature>
<accession>A0A9P0D7U7</accession>
<dbReference type="GO" id="GO:0046983">
    <property type="term" value="F:protein dimerization activity"/>
    <property type="evidence" value="ECO:0007669"/>
    <property type="project" value="InterPro"/>
</dbReference>
<evidence type="ECO:0000313" key="4">
    <source>
        <dbReference type="Proteomes" id="UP001153636"/>
    </source>
</evidence>
<dbReference type="PANTHER" id="PTHR45749">
    <property type="match status" value="1"/>
</dbReference>
<gene>
    <name evidence="3" type="ORF">PSYICH_LOCUS15629</name>
</gene>
<organism evidence="3 4">
    <name type="scientific">Psylliodes chrysocephalus</name>
    <dbReference type="NCBI Taxonomy" id="3402493"/>
    <lineage>
        <taxon>Eukaryota</taxon>
        <taxon>Metazoa</taxon>
        <taxon>Ecdysozoa</taxon>
        <taxon>Arthropoda</taxon>
        <taxon>Hexapoda</taxon>
        <taxon>Insecta</taxon>
        <taxon>Pterygota</taxon>
        <taxon>Neoptera</taxon>
        <taxon>Endopterygota</taxon>
        <taxon>Coleoptera</taxon>
        <taxon>Polyphaga</taxon>
        <taxon>Cucujiformia</taxon>
        <taxon>Chrysomeloidea</taxon>
        <taxon>Chrysomelidae</taxon>
        <taxon>Galerucinae</taxon>
        <taxon>Alticini</taxon>
        <taxon>Psylliodes</taxon>
    </lineage>
</organism>
<proteinExistence type="predicted"/>
<evidence type="ECO:0000259" key="2">
    <source>
        <dbReference type="Pfam" id="PF05699"/>
    </source>
</evidence>
<dbReference type="SUPFAM" id="SSF53098">
    <property type="entry name" value="Ribonuclease H-like"/>
    <property type="match status" value="1"/>
</dbReference>
<dbReference type="Proteomes" id="UP001153636">
    <property type="component" value="Chromosome 9"/>
</dbReference>
<evidence type="ECO:0000256" key="1">
    <source>
        <dbReference type="SAM" id="Coils"/>
    </source>
</evidence>
<keyword evidence="1" id="KW-0175">Coiled coil</keyword>
<dbReference type="PANTHER" id="PTHR45749:SF37">
    <property type="entry name" value="OS05G0311600 PROTEIN"/>
    <property type="match status" value="1"/>
</dbReference>
<feature type="coiled-coil region" evidence="1">
    <location>
        <begin position="162"/>
        <end position="189"/>
    </location>
</feature>
<evidence type="ECO:0000313" key="3">
    <source>
        <dbReference type="EMBL" id="CAH1115787.1"/>
    </source>
</evidence>
<reference evidence="3" key="1">
    <citation type="submission" date="2022-01" db="EMBL/GenBank/DDBJ databases">
        <authorList>
            <person name="King R."/>
        </authorList>
    </citation>
    <scope>NUCLEOTIDE SEQUENCE</scope>
</reference>
<dbReference type="InterPro" id="IPR012337">
    <property type="entry name" value="RNaseH-like_sf"/>
</dbReference>
<keyword evidence="4" id="KW-1185">Reference proteome</keyword>
<name>A0A9P0D7U7_9CUCU</name>
<dbReference type="OrthoDB" id="6611240at2759"/>
<dbReference type="Pfam" id="PF05699">
    <property type="entry name" value="Dimer_Tnp_hAT"/>
    <property type="match status" value="1"/>
</dbReference>
<protein>
    <recommendedName>
        <fullName evidence="2">HAT C-terminal dimerisation domain-containing protein</fullName>
    </recommendedName>
</protein>